<gene>
    <name evidence="2" type="ORF">CJ204_09350</name>
</gene>
<organism evidence="2 3">
    <name type="scientific">Corynebacterium xerosis</name>
    <dbReference type="NCBI Taxonomy" id="1725"/>
    <lineage>
        <taxon>Bacteria</taxon>
        <taxon>Bacillati</taxon>
        <taxon>Actinomycetota</taxon>
        <taxon>Actinomycetes</taxon>
        <taxon>Mycobacteriales</taxon>
        <taxon>Corynebacteriaceae</taxon>
        <taxon>Corynebacterium</taxon>
    </lineage>
</organism>
<evidence type="ECO:0000313" key="3">
    <source>
        <dbReference type="Proteomes" id="UP000235363"/>
    </source>
</evidence>
<dbReference type="AlphaFoldDB" id="A0A2N6SXJ7"/>
<feature type="region of interest" description="Disordered" evidence="1">
    <location>
        <begin position="1"/>
        <end position="47"/>
    </location>
</feature>
<proteinExistence type="predicted"/>
<name>A0A2N6SXJ7_9CORY</name>
<evidence type="ECO:0000256" key="1">
    <source>
        <dbReference type="SAM" id="MobiDB-lite"/>
    </source>
</evidence>
<sequence>MGAPRRGRSPIDPTCSTGPTASIGPIDPTGPTAPIDPTGPTGPYRGQRMVWACATTRIPATSTTMIRWIGSSGRTTRGARP</sequence>
<comment type="caution">
    <text evidence="2">The sequence shown here is derived from an EMBL/GenBank/DDBJ whole genome shotgun (WGS) entry which is preliminary data.</text>
</comment>
<reference evidence="2 3" key="1">
    <citation type="submission" date="2017-09" db="EMBL/GenBank/DDBJ databases">
        <title>Bacterial strain isolated from the female urinary microbiota.</title>
        <authorList>
            <person name="Thomas-White K."/>
            <person name="Kumar N."/>
            <person name="Forster S."/>
            <person name="Putonti C."/>
            <person name="Lawley T."/>
            <person name="Wolfe A.J."/>
        </authorList>
    </citation>
    <scope>NUCLEOTIDE SEQUENCE [LARGE SCALE GENOMIC DNA]</scope>
    <source>
        <strain evidence="2 3">UMB0908</strain>
    </source>
</reference>
<protein>
    <submittedName>
        <fullName evidence="2">Uncharacterized protein</fullName>
    </submittedName>
</protein>
<dbReference type="Proteomes" id="UP000235363">
    <property type="component" value="Unassembled WGS sequence"/>
</dbReference>
<dbReference type="EMBL" id="PNHF01000021">
    <property type="protein sequence ID" value="PMC61795.1"/>
    <property type="molecule type" value="Genomic_DNA"/>
</dbReference>
<evidence type="ECO:0000313" key="2">
    <source>
        <dbReference type="EMBL" id="PMC61795.1"/>
    </source>
</evidence>
<accession>A0A2N6SXJ7</accession>